<feature type="chain" id="PRO_5028440529" description="Periplasmic protein" evidence="1">
    <location>
        <begin position="24"/>
        <end position="149"/>
    </location>
</feature>
<name>A0A6S6SMM8_9BACT</name>
<dbReference type="Pfam" id="PF07813">
    <property type="entry name" value="LTXXQ"/>
    <property type="match status" value="1"/>
</dbReference>
<dbReference type="GO" id="GO:0042597">
    <property type="term" value="C:periplasmic space"/>
    <property type="evidence" value="ECO:0007669"/>
    <property type="project" value="InterPro"/>
</dbReference>
<dbReference type="InterPro" id="IPR012899">
    <property type="entry name" value="LTXXQ"/>
</dbReference>
<dbReference type="AlphaFoldDB" id="A0A6S6SMM8"/>
<gene>
    <name evidence="2" type="ORF">HELGO_WM3144</name>
</gene>
<organism evidence="2">
    <name type="scientific">uncultured Sulfurovum sp</name>
    <dbReference type="NCBI Taxonomy" id="269237"/>
    <lineage>
        <taxon>Bacteria</taxon>
        <taxon>Pseudomonadati</taxon>
        <taxon>Campylobacterota</taxon>
        <taxon>Epsilonproteobacteria</taxon>
        <taxon>Campylobacterales</taxon>
        <taxon>Sulfurovaceae</taxon>
        <taxon>Sulfurovum</taxon>
        <taxon>environmental samples</taxon>
    </lineage>
</organism>
<dbReference type="EMBL" id="CACVAX010000013">
    <property type="protein sequence ID" value="CAA6806001.1"/>
    <property type="molecule type" value="Genomic_DNA"/>
</dbReference>
<keyword evidence="1" id="KW-0732">Signal</keyword>
<feature type="signal peptide" evidence="1">
    <location>
        <begin position="1"/>
        <end position="23"/>
    </location>
</feature>
<proteinExistence type="predicted"/>
<evidence type="ECO:0000256" key="1">
    <source>
        <dbReference type="SAM" id="SignalP"/>
    </source>
</evidence>
<sequence length="149" mass="16426">MKVLKTLAIVTISGIMATTAVSAESVKPDCKTSKCERSGKHYKGGKAHKMFKIKSALKAANITSEQKASIKEARKAMKATMRAKREEMKASGTRPKFITMDGVDREGMIAKSVERATFKANMKADMMEKVLAILTPEQRVQFVQALQTK</sequence>
<dbReference type="Gene3D" id="1.20.120.1490">
    <property type="match status" value="1"/>
</dbReference>
<reference evidence="2" key="1">
    <citation type="submission" date="2020-01" db="EMBL/GenBank/DDBJ databases">
        <authorList>
            <person name="Meier V. D."/>
            <person name="Meier V D."/>
        </authorList>
    </citation>
    <scope>NUCLEOTIDE SEQUENCE</scope>
    <source>
        <strain evidence="2">HLG_WM_MAG_04</strain>
    </source>
</reference>
<protein>
    <recommendedName>
        <fullName evidence="3">Periplasmic protein</fullName>
    </recommendedName>
</protein>
<accession>A0A6S6SMM8</accession>
<evidence type="ECO:0008006" key="3">
    <source>
        <dbReference type="Google" id="ProtNLM"/>
    </source>
</evidence>
<evidence type="ECO:0000313" key="2">
    <source>
        <dbReference type="EMBL" id="CAA6806001.1"/>
    </source>
</evidence>